<feature type="signal peptide" evidence="2">
    <location>
        <begin position="1"/>
        <end position="20"/>
    </location>
</feature>
<gene>
    <name evidence="3" type="ORF">EV652_109109</name>
</gene>
<evidence type="ECO:0000313" key="4">
    <source>
        <dbReference type="Proteomes" id="UP000294508"/>
    </source>
</evidence>
<protein>
    <recommendedName>
        <fullName evidence="5">Cobalt/nickel transport protein</fullName>
    </recommendedName>
</protein>
<keyword evidence="1" id="KW-1133">Transmembrane helix</keyword>
<comment type="caution">
    <text evidence="3">The sequence shown here is derived from an EMBL/GenBank/DDBJ whole genome shotgun (WGS) entry which is preliminary data.</text>
</comment>
<dbReference type="EMBL" id="SLWN01000009">
    <property type="protein sequence ID" value="TCO23284.1"/>
    <property type="molecule type" value="Genomic_DNA"/>
</dbReference>
<organism evidence="3 4">
    <name type="scientific">Kribbella steppae</name>
    <dbReference type="NCBI Taxonomy" id="2512223"/>
    <lineage>
        <taxon>Bacteria</taxon>
        <taxon>Bacillati</taxon>
        <taxon>Actinomycetota</taxon>
        <taxon>Actinomycetes</taxon>
        <taxon>Propionibacteriales</taxon>
        <taxon>Kribbellaceae</taxon>
        <taxon>Kribbella</taxon>
    </lineage>
</organism>
<accession>A0A4R2HAI4</accession>
<name>A0A4R2HAI4_9ACTN</name>
<keyword evidence="1" id="KW-0472">Membrane</keyword>
<keyword evidence="1" id="KW-0812">Transmembrane</keyword>
<feature type="transmembrane region" description="Helical" evidence="1">
    <location>
        <begin position="55"/>
        <end position="76"/>
    </location>
</feature>
<reference evidence="3 4" key="1">
    <citation type="journal article" date="2015" name="Stand. Genomic Sci.">
        <title>Genomic Encyclopedia of Bacterial and Archaeal Type Strains, Phase III: the genomes of soil and plant-associated and newly described type strains.</title>
        <authorList>
            <person name="Whitman W.B."/>
            <person name="Woyke T."/>
            <person name="Klenk H.P."/>
            <person name="Zhou Y."/>
            <person name="Lilburn T.G."/>
            <person name="Beck B.J."/>
            <person name="De Vos P."/>
            <person name="Vandamme P."/>
            <person name="Eisen J.A."/>
            <person name="Garrity G."/>
            <person name="Hugenholtz P."/>
            <person name="Kyrpides N.C."/>
        </authorList>
    </citation>
    <scope>NUCLEOTIDE SEQUENCE [LARGE SCALE GENOMIC DNA]</scope>
    <source>
        <strain evidence="3 4">VKM Ac-2572</strain>
    </source>
</reference>
<keyword evidence="2" id="KW-0732">Signal</keyword>
<proteinExistence type="predicted"/>
<dbReference type="AlphaFoldDB" id="A0A4R2HAI4"/>
<dbReference type="Proteomes" id="UP000294508">
    <property type="component" value="Unassembled WGS sequence"/>
</dbReference>
<evidence type="ECO:0008006" key="5">
    <source>
        <dbReference type="Google" id="ProtNLM"/>
    </source>
</evidence>
<evidence type="ECO:0000256" key="1">
    <source>
        <dbReference type="SAM" id="Phobius"/>
    </source>
</evidence>
<evidence type="ECO:0000256" key="2">
    <source>
        <dbReference type="SAM" id="SignalP"/>
    </source>
</evidence>
<dbReference type="RefSeq" id="WP_132211896.1">
    <property type="nucleotide sequence ID" value="NZ_SLWN01000009.1"/>
</dbReference>
<evidence type="ECO:0000313" key="3">
    <source>
        <dbReference type="EMBL" id="TCO23284.1"/>
    </source>
</evidence>
<keyword evidence="4" id="KW-1185">Reference proteome</keyword>
<feature type="chain" id="PRO_5039677410" description="Cobalt/nickel transport protein" evidence="2">
    <location>
        <begin position="21"/>
        <end position="85"/>
    </location>
</feature>
<dbReference type="OrthoDB" id="3831084at2"/>
<sequence>MKHIRTLVAVPVLTCGIALAGMTQASAYETYPEDDYRTVVEPAQRIYVDDTVAEVLQATAGAIGGAGIALSTLWVYRRRHPIHAQ</sequence>